<evidence type="ECO:0000256" key="5">
    <source>
        <dbReference type="ARBA" id="ARBA00022741"/>
    </source>
</evidence>
<evidence type="ECO:0000256" key="3">
    <source>
        <dbReference type="ARBA" id="ARBA00022475"/>
    </source>
</evidence>
<protein>
    <submittedName>
        <fullName evidence="12">Amino acid/amide ABC transporter membrane protein 2, HAAT family /amino acid/amide ABC transporter ATP-binding protein 1, HAAT family</fullName>
    </submittedName>
</protein>
<proteinExistence type="predicted"/>
<feature type="transmembrane region" description="Helical" evidence="10">
    <location>
        <begin position="81"/>
        <end position="100"/>
    </location>
</feature>
<dbReference type="PROSITE" id="PS50893">
    <property type="entry name" value="ABC_TRANSPORTER_2"/>
    <property type="match status" value="1"/>
</dbReference>
<dbReference type="GO" id="GO:0016887">
    <property type="term" value="F:ATP hydrolysis activity"/>
    <property type="evidence" value="ECO:0007669"/>
    <property type="project" value="InterPro"/>
</dbReference>
<dbReference type="PANTHER" id="PTHR45772">
    <property type="entry name" value="CONSERVED COMPONENT OF ABC TRANSPORTER FOR NATURAL AMINO ACIDS-RELATED"/>
    <property type="match status" value="1"/>
</dbReference>
<evidence type="ECO:0000256" key="7">
    <source>
        <dbReference type="ARBA" id="ARBA00022989"/>
    </source>
</evidence>
<accession>A0A1I2JWZ8</accession>
<dbReference type="GO" id="GO:0015658">
    <property type="term" value="F:branched-chain amino acid transmembrane transporter activity"/>
    <property type="evidence" value="ECO:0007669"/>
    <property type="project" value="InterPro"/>
</dbReference>
<dbReference type="Gene3D" id="3.40.50.300">
    <property type="entry name" value="P-loop containing nucleotide triphosphate hydrolases"/>
    <property type="match status" value="1"/>
</dbReference>
<feature type="transmembrane region" description="Helical" evidence="10">
    <location>
        <begin position="55"/>
        <end position="74"/>
    </location>
</feature>
<evidence type="ECO:0000256" key="2">
    <source>
        <dbReference type="ARBA" id="ARBA00022448"/>
    </source>
</evidence>
<feature type="transmembrane region" description="Helical" evidence="10">
    <location>
        <begin position="269"/>
        <end position="297"/>
    </location>
</feature>
<keyword evidence="8 10" id="KW-0472">Membrane</keyword>
<feature type="transmembrane region" description="Helical" evidence="10">
    <location>
        <begin position="136"/>
        <end position="154"/>
    </location>
</feature>
<keyword evidence="5" id="KW-0547">Nucleotide-binding</keyword>
<dbReference type="SMART" id="SM00382">
    <property type="entry name" value="AAA"/>
    <property type="match status" value="1"/>
</dbReference>
<feature type="transmembrane region" description="Helical" evidence="10">
    <location>
        <begin position="106"/>
        <end position="129"/>
    </location>
</feature>
<dbReference type="InterPro" id="IPR001851">
    <property type="entry name" value="ABC_transp_permease"/>
</dbReference>
<keyword evidence="4 10" id="KW-0812">Transmembrane</keyword>
<dbReference type="SUPFAM" id="SSF52540">
    <property type="entry name" value="P-loop containing nucleoside triphosphate hydrolases"/>
    <property type="match status" value="1"/>
</dbReference>
<evidence type="ECO:0000259" key="11">
    <source>
        <dbReference type="PROSITE" id="PS50893"/>
    </source>
</evidence>
<dbReference type="InterPro" id="IPR027417">
    <property type="entry name" value="P-loop_NTPase"/>
</dbReference>
<dbReference type="Pfam" id="PF00005">
    <property type="entry name" value="ABC_tran"/>
    <property type="match status" value="1"/>
</dbReference>
<dbReference type="Proteomes" id="UP000199323">
    <property type="component" value="Unassembled WGS sequence"/>
</dbReference>
<dbReference type="InterPro" id="IPR051120">
    <property type="entry name" value="ABC_AA/LPS_Transport"/>
</dbReference>
<comment type="subcellular location">
    <subcellularLocation>
        <location evidence="1">Cell membrane</location>
        <topology evidence="1">Multi-pass membrane protein</topology>
    </subcellularLocation>
</comment>
<dbReference type="OrthoDB" id="9805514at2"/>
<feature type="transmembrane region" description="Helical" evidence="10">
    <location>
        <begin position="235"/>
        <end position="257"/>
    </location>
</feature>
<dbReference type="RefSeq" id="WP_093716404.1">
    <property type="nucleotide sequence ID" value="NZ_FONG01000020.1"/>
</dbReference>
<dbReference type="Pfam" id="PF02653">
    <property type="entry name" value="BPD_transp_2"/>
    <property type="match status" value="1"/>
</dbReference>
<dbReference type="InterPro" id="IPR032823">
    <property type="entry name" value="BCA_ABC_TP_C"/>
</dbReference>
<evidence type="ECO:0000256" key="6">
    <source>
        <dbReference type="ARBA" id="ARBA00022840"/>
    </source>
</evidence>
<evidence type="ECO:0000256" key="1">
    <source>
        <dbReference type="ARBA" id="ARBA00004651"/>
    </source>
</evidence>
<dbReference type="InterPro" id="IPR003439">
    <property type="entry name" value="ABC_transporter-like_ATP-bd"/>
</dbReference>
<keyword evidence="6 12" id="KW-0067">ATP-binding</keyword>
<evidence type="ECO:0000256" key="4">
    <source>
        <dbReference type="ARBA" id="ARBA00022692"/>
    </source>
</evidence>
<dbReference type="AlphaFoldDB" id="A0A1I2JWZ8"/>
<feature type="domain" description="ABC transporter" evidence="11">
    <location>
        <begin position="387"/>
        <end position="633"/>
    </location>
</feature>
<dbReference type="GO" id="GO:0005886">
    <property type="term" value="C:plasma membrane"/>
    <property type="evidence" value="ECO:0007669"/>
    <property type="project" value="UniProtKB-SubCell"/>
</dbReference>
<keyword evidence="3" id="KW-1003">Cell membrane</keyword>
<dbReference type="EMBL" id="FONG01000020">
    <property type="protein sequence ID" value="SFF58719.1"/>
    <property type="molecule type" value="Genomic_DNA"/>
</dbReference>
<feature type="transmembrane region" description="Helical" evidence="10">
    <location>
        <begin position="309"/>
        <end position="331"/>
    </location>
</feature>
<dbReference type="GO" id="GO:0005524">
    <property type="term" value="F:ATP binding"/>
    <property type="evidence" value="ECO:0007669"/>
    <property type="project" value="UniProtKB-KW"/>
</dbReference>
<dbReference type="CDD" id="cd06581">
    <property type="entry name" value="TM_PBP1_LivM_like"/>
    <property type="match status" value="1"/>
</dbReference>
<name>A0A1I2JWZ8_9ACTN</name>
<gene>
    <name evidence="12" type="ORF">SAMN05216251_12054</name>
</gene>
<evidence type="ECO:0000313" key="13">
    <source>
        <dbReference type="Proteomes" id="UP000199323"/>
    </source>
</evidence>
<reference evidence="12 13" key="1">
    <citation type="submission" date="2016-10" db="EMBL/GenBank/DDBJ databases">
        <authorList>
            <person name="de Groot N.N."/>
        </authorList>
    </citation>
    <scope>NUCLEOTIDE SEQUENCE [LARGE SCALE GENOMIC DNA]</scope>
    <source>
        <strain evidence="12 13">CGMCC 4.3510</strain>
    </source>
</reference>
<sequence length="635" mass="67170">MSTIGLDKTAPRAQSPAPRKADGLKQALTSSWAKHVAGPLVLVIVGLVASGNDYYVHLASAGVIAYILTAAFNIVYGYAGIFNLSIVITYGVGAFTSVYLEVQFGIPFWPSLVIAVAVATVLSVLVAVPTRGLNELFLAIQTLAFALALAEIMVNWHKFSGGTIGVYGIPLPTFFGYQLTGGFLSYYWLAAFFAWLTYELVLRIHLSAMRRKLTALREGPRVLAAVGVSPDSTRLVAFALSGALAGLAGVLFAHFQLVIDLDTFSFTRLVALLLAAILGGGGYFLGPVFGVIAIVVMDELSLATSQAQDLVYGVGILVLVVLTRGGIAGGLDNLVKWIVHRRRPDPVGEPEPEDAESAADADPAAVTEAVTHRLADAVKAVHRDLRVEVREVSVAFGGTTAVNDVSLSFSTGEVIGLIGPNGAGKTTLLNAITGDVRATGSVRLGDDEILGSPPQNLVRSGIGRTFQSPKVIPELTLLENVMLAGDGIGKVGWFRQSLLSPAARRQAVAGRERAMTLLADLALADRAHSRAKDQPYGVLRLVEIARNLMLDPAFLLLDEPGAGLTEFEREEIAATVRALGARDLGVVLVDHNLPLITSACDRVYVLDHGQVIAEGPPAEVFAQQEVISAYLGVPG</sequence>
<keyword evidence="13" id="KW-1185">Reference proteome</keyword>
<dbReference type="CDD" id="cd03219">
    <property type="entry name" value="ABC_Mj1267_LivG_branched"/>
    <property type="match status" value="1"/>
</dbReference>
<feature type="transmembrane region" description="Helical" evidence="10">
    <location>
        <begin position="174"/>
        <end position="202"/>
    </location>
</feature>
<dbReference type="InterPro" id="IPR043428">
    <property type="entry name" value="LivM-like"/>
</dbReference>
<keyword evidence="7 10" id="KW-1133">Transmembrane helix</keyword>
<evidence type="ECO:0000256" key="9">
    <source>
        <dbReference type="SAM" id="MobiDB-lite"/>
    </source>
</evidence>
<dbReference type="PANTHER" id="PTHR45772:SF2">
    <property type="entry name" value="ABC TRANSPORTER ATP-BINDING PROTEIN"/>
    <property type="match status" value="1"/>
</dbReference>
<dbReference type="InterPro" id="IPR003593">
    <property type="entry name" value="AAA+_ATPase"/>
</dbReference>
<keyword evidence="2" id="KW-0813">Transport</keyword>
<dbReference type="Pfam" id="PF12399">
    <property type="entry name" value="BCA_ABC_TP_C"/>
    <property type="match status" value="1"/>
</dbReference>
<organism evidence="12 13">
    <name type="scientific">Actinacidiphila alni</name>
    <dbReference type="NCBI Taxonomy" id="380248"/>
    <lineage>
        <taxon>Bacteria</taxon>
        <taxon>Bacillati</taxon>
        <taxon>Actinomycetota</taxon>
        <taxon>Actinomycetes</taxon>
        <taxon>Kitasatosporales</taxon>
        <taxon>Streptomycetaceae</taxon>
        <taxon>Actinacidiphila</taxon>
    </lineage>
</organism>
<feature type="region of interest" description="Disordered" evidence="9">
    <location>
        <begin position="1"/>
        <end position="21"/>
    </location>
</feature>
<evidence type="ECO:0000313" key="12">
    <source>
        <dbReference type="EMBL" id="SFF58719.1"/>
    </source>
</evidence>
<dbReference type="STRING" id="380248.SAMN05216251_12054"/>
<feature type="transmembrane region" description="Helical" evidence="10">
    <location>
        <begin position="32"/>
        <end position="49"/>
    </location>
</feature>
<evidence type="ECO:0000256" key="10">
    <source>
        <dbReference type="SAM" id="Phobius"/>
    </source>
</evidence>
<evidence type="ECO:0000256" key="8">
    <source>
        <dbReference type="ARBA" id="ARBA00023136"/>
    </source>
</evidence>